<organism evidence="2 3">
    <name type="scientific">Candidatus Nomurabacteria bacterium GW2011_GWF2_43_24</name>
    <dbReference type="NCBI Taxonomy" id="1618778"/>
    <lineage>
        <taxon>Bacteria</taxon>
        <taxon>Candidatus Nomuraibacteriota</taxon>
    </lineage>
</organism>
<name>A0A0G1ENC1_9BACT</name>
<dbReference type="EMBL" id="LCGH01000008">
    <property type="protein sequence ID" value="KKT11288.1"/>
    <property type="molecule type" value="Genomic_DNA"/>
</dbReference>
<dbReference type="Proteomes" id="UP000033907">
    <property type="component" value="Unassembled WGS sequence"/>
</dbReference>
<protein>
    <recommendedName>
        <fullName evidence="4">Baseplate protein J-like domain-containing protein</fullName>
    </recommendedName>
</protein>
<evidence type="ECO:0000256" key="1">
    <source>
        <dbReference type="SAM" id="Phobius"/>
    </source>
</evidence>
<evidence type="ECO:0008006" key="4">
    <source>
        <dbReference type="Google" id="ProtNLM"/>
    </source>
</evidence>
<reference evidence="2 3" key="1">
    <citation type="journal article" date="2015" name="Nature">
        <title>rRNA introns, odd ribosomes, and small enigmatic genomes across a large radiation of phyla.</title>
        <authorList>
            <person name="Brown C.T."/>
            <person name="Hug L.A."/>
            <person name="Thomas B.C."/>
            <person name="Sharon I."/>
            <person name="Castelle C.J."/>
            <person name="Singh A."/>
            <person name="Wilkins M.J."/>
            <person name="Williams K.H."/>
            <person name="Banfield J.F."/>
        </authorList>
    </citation>
    <scope>NUCLEOTIDE SEQUENCE [LARGE SCALE GENOMIC DNA]</scope>
</reference>
<gene>
    <name evidence="2" type="ORF">UV91_C0008G0017</name>
</gene>
<keyword evidence="1" id="KW-1133">Transmembrane helix</keyword>
<sequence length="426" mass="47576">MPKRLLEDMVKARPSRKEVVEEKLQKIRQEPRQEKIRENKELGEIGTNHGRSGYMLWFVALISVIFCFFALSFLFSKAEVVANPKTQDIILNESLSAVKNSDTNDLSFDLMVISDEENTTIQVSGEKDVSEKATGTVVIYNAFGSSSQTLNIDTRLEGSNGKMYKTKTRVVVPGRSKDGVPGSVEVDIYAAEAGVEYNSGPLDFKIFGFKGTPKYDKFYARSKGEITGGFKGKTPAITDIDRTTAVGNLNDILQKKLLQKATSQIPDGFILFKDAIFLNTDDLSVSSVYDNNSATLTLKGTLYGILFNEQKLTKKITEDKIEKYDESEVYVPNIKNLAFSLFTKDNVSFENVKNINFNLSGPAKIVWKLDVDKFVASLLGKPKKDFNQILSQYPDIDSAILTLSPVWKMSVPDKAKNIKVIINYPE</sequence>
<evidence type="ECO:0000313" key="3">
    <source>
        <dbReference type="Proteomes" id="UP000033907"/>
    </source>
</evidence>
<proteinExistence type="predicted"/>
<accession>A0A0G1ENC1</accession>
<keyword evidence="1" id="KW-0812">Transmembrane</keyword>
<dbReference type="AlphaFoldDB" id="A0A0G1ENC1"/>
<keyword evidence="1" id="KW-0472">Membrane</keyword>
<feature type="transmembrane region" description="Helical" evidence="1">
    <location>
        <begin position="54"/>
        <end position="75"/>
    </location>
</feature>
<evidence type="ECO:0000313" key="2">
    <source>
        <dbReference type="EMBL" id="KKT11288.1"/>
    </source>
</evidence>
<comment type="caution">
    <text evidence="2">The sequence shown here is derived from an EMBL/GenBank/DDBJ whole genome shotgun (WGS) entry which is preliminary data.</text>
</comment>